<evidence type="ECO:0000313" key="2">
    <source>
        <dbReference type="Proteomes" id="UP001497453"/>
    </source>
</evidence>
<dbReference type="EMBL" id="OZ037945">
    <property type="protein sequence ID" value="CAL1702527.1"/>
    <property type="molecule type" value="Genomic_DNA"/>
</dbReference>
<organism evidence="1 2">
    <name type="scientific">Somion occarium</name>
    <dbReference type="NCBI Taxonomy" id="3059160"/>
    <lineage>
        <taxon>Eukaryota</taxon>
        <taxon>Fungi</taxon>
        <taxon>Dikarya</taxon>
        <taxon>Basidiomycota</taxon>
        <taxon>Agaricomycotina</taxon>
        <taxon>Agaricomycetes</taxon>
        <taxon>Polyporales</taxon>
        <taxon>Cerrenaceae</taxon>
        <taxon>Somion</taxon>
    </lineage>
</organism>
<keyword evidence="2" id="KW-1185">Reference proteome</keyword>
<dbReference type="Proteomes" id="UP001497453">
    <property type="component" value="Chromosome 2"/>
</dbReference>
<proteinExistence type="predicted"/>
<sequence>MTGLLREGETTRIKVCFNTRPSYRCSSLRISARMPGDRQACRMIARHAGSMPVAAKWLRTLDRILRATTMYCLQPPQETTCFYCPNCMVLLPAFLGSPVQVQTSTPQSSIPQRDLFSPQLVHGLFGSPSTPTATNYATSSLSSYLITPTSLQTCPHTCDTKKVLESAVLRPGKC</sequence>
<accession>A0ABP1D3R6</accession>
<name>A0ABP1D3R6_9APHY</name>
<reference evidence="2" key="1">
    <citation type="submission" date="2024-04" db="EMBL/GenBank/DDBJ databases">
        <authorList>
            <person name="Shaw F."/>
            <person name="Minotto A."/>
        </authorList>
    </citation>
    <scope>NUCLEOTIDE SEQUENCE [LARGE SCALE GENOMIC DNA]</scope>
</reference>
<gene>
    <name evidence="1" type="ORF">GFSPODELE1_LOCUS4087</name>
</gene>
<protein>
    <submittedName>
        <fullName evidence="1">Uncharacterized protein</fullName>
    </submittedName>
</protein>
<evidence type="ECO:0000313" key="1">
    <source>
        <dbReference type="EMBL" id="CAL1702527.1"/>
    </source>
</evidence>